<name>A0A0Q3M713_BRADI</name>
<gene>
    <name evidence="1" type="ORF">BRADI_3g48235v3</name>
</gene>
<dbReference type="OrthoDB" id="671495at2759"/>
<reference evidence="1" key="2">
    <citation type="submission" date="2017-06" db="EMBL/GenBank/DDBJ databases">
        <title>WGS assembly of Brachypodium distachyon.</title>
        <authorList>
            <consortium name="The International Brachypodium Initiative"/>
            <person name="Lucas S."/>
            <person name="Harmon-Smith M."/>
            <person name="Lail K."/>
            <person name="Tice H."/>
            <person name="Grimwood J."/>
            <person name="Bruce D."/>
            <person name="Barry K."/>
            <person name="Shu S."/>
            <person name="Lindquist E."/>
            <person name="Wang M."/>
            <person name="Pitluck S."/>
            <person name="Vogel J.P."/>
            <person name="Garvin D.F."/>
            <person name="Mockler T.C."/>
            <person name="Schmutz J."/>
            <person name="Rokhsar D."/>
            <person name="Bevan M.W."/>
        </authorList>
    </citation>
    <scope>NUCLEOTIDE SEQUENCE</scope>
    <source>
        <strain evidence="1">Bd21</strain>
    </source>
</reference>
<dbReference type="EnsemblPlants" id="KQK00254">
    <property type="protein sequence ID" value="KQK00254"/>
    <property type="gene ID" value="BRADI_3g48235v3"/>
</dbReference>
<dbReference type="GO" id="GO:0006952">
    <property type="term" value="P:defense response"/>
    <property type="evidence" value="ECO:0007669"/>
    <property type="project" value="InterPro"/>
</dbReference>
<evidence type="ECO:0000313" key="2">
    <source>
        <dbReference type="EnsemblPlants" id="KQK00254"/>
    </source>
</evidence>
<keyword evidence="3" id="KW-1185">Reference proteome</keyword>
<sequence length="97" mass="9651">MTSTRAATSSLASMSISQLLVVTTLILICAARPVAVYATRQFPAGGAGGGGRVQISQQDATAAYATLHERAGAGAATTVMAWTAQLPAGPSPKGPGH</sequence>
<protein>
    <submittedName>
        <fullName evidence="1 2">Uncharacterized protein</fullName>
    </submittedName>
</protein>
<dbReference type="PANTHER" id="PTHR37245">
    <property type="entry name" value="PAMP-INDUCED SECRETED PEPTIDE 1"/>
    <property type="match status" value="1"/>
</dbReference>
<evidence type="ECO:0000313" key="3">
    <source>
        <dbReference type="Proteomes" id="UP000008810"/>
    </source>
</evidence>
<dbReference type="InterPro" id="IPR040273">
    <property type="entry name" value="PIP1"/>
</dbReference>
<reference evidence="1 2" key="1">
    <citation type="journal article" date="2010" name="Nature">
        <title>Genome sequencing and analysis of the model grass Brachypodium distachyon.</title>
        <authorList>
            <consortium name="International Brachypodium Initiative"/>
        </authorList>
    </citation>
    <scope>NUCLEOTIDE SEQUENCE [LARGE SCALE GENOMIC DNA]</scope>
    <source>
        <strain evidence="1 2">Bd21</strain>
    </source>
</reference>
<reference evidence="2" key="3">
    <citation type="submission" date="2018-08" db="UniProtKB">
        <authorList>
            <consortium name="EnsemblPlants"/>
        </authorList>
    </citation>
    <scope>IDENTIFICATION</scope>
    <source>
        <strain evidence="2">cv. Bd21</strain>
    </source>
</reference>
<dbReference type="Proteomes" id="UP000008810">
    <property type="component" value="Chromosome 3"/>
</dbReference>
<dbReference type="InParanoid" id="A0A0Q3M713"/>
<dbReference type="EMBL" id="CM000882">
    <property type="protein sequence ID" value="KQK00254.1"/>
    <property type="molecule type" value="Genomic_DNA"/>
</dbReference>
<dbReference type="PANTHER" id="PTHR37245:SF9">
    <property type="entry name" value="SECRETED PROTEIN"/>
    <property type="match status" value="1"/>
</dbReference>
<accession>A0A0Q3M713</accession>
<proteinExistence type="predicted"/>
<evidence type="ECO:0000313" key="1">
    <source>
        <dbReference type="EMBL" id="KQK00254.1"/>
    </source>
</evidence>
<dbReference type="Gramene" id="KQK00254">
    <property type="protein sequence ID" value="KQK00254"/>
    <property type="gene ID" value="BRADI_3g48235v3"/>
</dbReference>
<organism evidence="1">
    <name type="scientific">Brachypodium distachyon</name>
    <name type="common">Purple false brome</name>
    <name type="synonym">Trachynia distachya</name>
    <dbReference type="NCBI Taxonomy" id="15368"/>
    <lineage>
        <taxon>Eukaryota</taxon>
        <taxon>Viridiplantae</taxon>
        <taxon>Streptophyta</taxon>
        <taxon>Embryophyta</taxon>
        <taxon>Tracheophyta</taxon>
        <taxon>Spermatophyta</taxon>
        <taxon>Magnoliopsida</taxon>
        <taxon>Liliopsida</taxon>
        <taxon>Poales</taxon>
        <taxon>Poaceae</taxon>
        <taxon>BOP clade</taxon>
        <taxon>Pooideae</taxon>
        <taxon>Stipodae</taxon>
        <taxon>Brachypodieae</taxon>
        <taxon>Brachypodium</taxon>
    </lineage>
</organism>
<dbReference type="AlphaFoldDB" id="A0A0Q3M713"/>